<evidence type="ECO:0000313" key="3">
    <source>
        <dbReference type="Proteomes" id="UP000450012"/>
    </source>
</evidence>
<accession>A0A7X4GWT6</accession>
<dbReference type="AlphaFoldDB" id="A0A7X4GWT6"/>
<evidence type="ECO:0000313" key="2">
    <source>
        <dbReference type="EMBL" id="MYM70034.1"/>
    </source>
</evidence>
<reference evidence="2 3" key="1">
    <citation type="submission" date="2019-12" db="EMBL/GenBank/DDBJ databases">
        <title>Novel species isolated from a subtropical stream in China.</title>
        <authorList>
            <person name="Lu H."/>
        </authorList>
    </citation>
    <scope>NUCLEOTIDE SEQUENCE [LARGE SCALE GENOMIC DNA]</scope>
    <source>
        <strain evidence="2 3">FT55W</strain>
    </source>
</reference>
<dbReference type="EMBL" id="WWCK01000007">
    <property type="protein sequence ID" value="MYM70034.1"/>
    <property type="molecule type" value="Genomic_DNA"/>
</dbReference>
<name>A0A7X4GWT6_9BURK</name>
<evidence type="ECO:0000256" key="1">
    <source>
        <dbReference type="SAM" id="MobiDB-lite"/>
    </source>
</evidence>
<feature type="region of interest" description="Disordered" evidence="1">
    <location>
        <begin position="126"/>
        <end position="146"/>
    </location>
</feature>
<sequence length="146" mass="17360">MKHTHRVYLELNYQMRKREDLRSEEEITLIALQEWMARNYGQPTSHGYQWKDLFLPHGTSLRICHRGMCYFAEVEGDLLIADGKIVTPNSWAEEVCGSVRNAWRDIYIRRNYREGWTHASSWRAAAGERPKQPGINRRRRARRITD</sequence>
<proteinExistence type="predicted"/>
<gene>
    <name evidence="2" type="ORF">GTP45_24745</name>
</gene>
<keyword evidence="3" id="KW-1185">Reference proteome</keyword>
<organism evidence="2 3">
    <name type="scientific">Duganella rivi</name>
    <dbReference type="NCBI Taxonomy" id="2666083"/>
    <lineage>
        <taxon>Bacteria</taxon>
        <taxon>Pseudomonadati</taxon>
        <taxon>Pseudomonadota</taxon>
        <taxon>Betaproteobacteria</taxon>
        <taxon>Burkholderiales</taxon>
        <taxon>Oxalobacteraceae</taxon>
        <taxon>Telluria group</taxon>
        <taxon>Duganella</taxon>
    </lineage>
</organism>
<dbReference type="RefSeq" id="WP_161016517.1">
    <property type="nucleotide sequence ID" value="NZ_WWCK01000007.1"/>
</dbReference>
<dbReference type="Proteomes" id="UP000450012">
    <property type="component" value="Unassembled WGS sequence"/>
</dbReference>
<protein>
    <submittedName>
        <fullName evidence="2">Uncharacterized protein</fullName>
    </submittedName>
</protein>
<feature type="compositionally biased region" description="Basic residues" evidence="1">
    <location>
        <begin position="136"/>
        <end position="146"/>
    </location>
</feature>
<comment type="caution">
    <text evidence="2">The sequence shown here is derived from an EMBL/GenBank/DDBJ whole genome shotgun (WGS) entry which is preliminary data.</text>
</comment>